<proteinExistence type="predicted"/>
<organism evidence="1 2">
    <name type="scientific">Daphnia pulex</name>
    <name type="common">Water flea</name>
    <dbReference type="NCBI Taxonomy" id="6669"/>
    <lineage>
        <taxon>Eukaryota</taxon>
        <taxon>Metazoa</taxon>
        <taxon>Ecdysozoa</taxon>
        <taxon>Arthropoda</taxon>
        <taxon>Crustacea</taxon>
        <taxon>Branchiopoda</taxon>
        <taxon>Diplostraca</taxon>
        <taxon>Cladocera</taxon>
        <taxon>Anomopoda</taxon>
        <taxon>Daphniidae</taxon>
        <taxon>Daphnia</taxon>
    </lineage>
</organism>
<gene>
    <name evidence="1" type="ORF">DAPPUDRAFT_247280</name>
</gene>
<sequence length="76" mass="8646">MPLSPTSSSLDTVSYIVRDQCGQLQHSSSRISQRINGLIYELIMVFFGVQFMFRSLCGDDVNINILHADCYQEVEK</sequence>
<protein>
    <submittedName>
        <fullName evidence="1">Uncharacterized protein</fullName>
    </submittedName>
</protein>
<accession>E9GS55</accession>
<dbReference type="KEGG" id="dpx:DAPPUDRAFT_247280"/>
<evidence type="ECO:0000313" key="2">
    <source>
        <dbReference type="Proteomes" id="UP000000305"/>
    </source>
</evidence>
<reference evidence="1 2" key="1">
    <citation type="journal article" date="2011" name="Science">
        <title>The ecoresponsive genome of Daphnia pulex.</title>
        <authorList>
            <person name="Colbourne J.K."/>
            <person name="Pfrender M.E."/>
            <person name="Gilbert D."/>
            <person name="Thomas W.K."/>
            <person name="Tucker A."/>
            <person name="Oakley T.H."/>
            <person name="Tokishita S."/>
            <person name="Aerts A."/>
            <person name="Arnold G.J."/>
            <person name="Basu M.K."/>
            <person name="Bauer D.J."/>
            <person name="Caceres C.E."/>
            <person name="Carmel L."/>
            <person name="Casola C."/>
            <person name="Choi J.H."/>
            <person name="Detter J.C."/>
            <person name="Dong Q."/>
            <person name="Dusheyko S."/>
            <person name="Eads B.D."/>
            <person name="Frohlich T."/>
            <person name="Geiler-Samerotte K.A."/>
            <person name="Gerlach D."/>
            <person name="Hatcher P."/>
            <person name="Jogdeo S."/>
            <person name="Krijgsveld J."/>
            <person name="Kriventseva E.V."/>
            <person name="Kultz D."/>
            <person name="Laforsch C."/>
            <person name="Lindquist E."/>
            <person name="Lopez J."/>
            <person name="Manak J.R."/>
            <person name="Muller J."/>
            <person name="Pangilinan J."/>
            <person name="Patwardhan R.P."/>
            <person name="Pitluck S."/>
            <person name="Pritham E.J."/>
            <person name="Rechtsteiner A."/>
            <person name="Rho M."/>
            <person name="Rogozin I.B."/>
            <person name="Sakarya O."/>
            <person name="Salamov A."/>
            <person name="Schaack S."/>
            <person name="Shapiro H."/>
            <person name="Shiga Y."/>
            <person name="Skalitzky C."/>
            <person name="Smith Z."/>
            <person name="Souvorov A."/>
            <person name="Sung W."/>
            <person name="Tang Z."/>
            <person name="Tsuchiya D."/>
            <person name="Tu H."/>
            <person name="Vos H."/>
            <person name="Wang M."/>
            <person name="Wolf Y.I."/>
            <person name="Yamagata H."/>
            <person name="Yamada T."/>
            <person name="Ye Y."/>
            <person name="Shaw J.R."/>
            <person name="Andrews J."/>
            <person name="Crease T.J."/>
            <person name="Tang H."/>
            <person name="Lucas S.M."/>
            <person name="Robertson H.M."/>
            <person name="Bork P."/>
            <person name="Koonin E.V."/>
            <person name="Zdobnov E.M."/>
            <person name="Grigoriev I.V."/>
            <person name="Lynch M."/>
            <person name="Boore J.L."/>
        </authorList>
    </citation>
    <scope>NUCLEOTIDE SEQUENCE [LARGE SCALE GENOMIC DNA]</scope>
</reference>
<dbReference type="AlphaFoldDB" id="E9GS55"/>
<evidence type="ECO:0000313" key="1">
    <source>
        <dbReference type="EMBL" id="EFX77653.1"/>
    </source>
</evidence>
<dbReference type="EMBL" id="GL732561">
    <property type="protein sequence ID" value="EFX77653.1"/>
    <property type="molecule type" value="Genomic_DNA"/>
</dbReference>
<name>E9GS55_DAPPU</name>
<dbReference type="InParanoid" id="E9GS55"/>
<dbReference type="HOGENOM" id="CLU_2656984_0_0_1"/>
<keyword evidence="2" id="KW-1185">Reference proteome</keyword>
<dbReference type="Proteomes" id="UP000000305">
    <property type="component" value="Unassembled WGS sequence"/>
</dbReference>